<comment type="caution">
    <text evidence="8">The sequence shown here is derived from an EMBL/GenBank/DDBJ whole genome shotgun (WGS) entry which is preliminary data.</text>
</comment>
<feature type="domain" description="Glycoside hydrolase 35 catalytic" evidence="7">
    <location>
        <begin position="37"/>
        <end position="260"/>
    </location>
</feature>
<feature type="chain" id="PRO_5043008187" evidence="6">
    <location>
        <begin position="26"/>
        <end position="268"/>
    </location>
</feature>
<reference evidence="8 9" key="1">
    <citation type="submission" date="2019-10" db="EMBL/GenBank/DDBJ databases">
        <title>Assembly and Annotation for the nematode Trichostrongylus colubriformis.</title>
        <authorList>
            <person name="Martin J."/>
        </authorList>
    </citation>
    <scope>NUCLEOTIDE SEQUENCE [LARGE SCALE GENOMIC DNA]</scope>
    <source>
        <strain evidence="8">G859</strain>
        <tissue evidence="8">Whole worm</tissue>
    </source>
</reference>
<keyword evidence="5" id="KW-0326">Glycosidase</keyword>
<evidence type="ECO:0000259" key="7">
    <source>
        <dbReference type="Pfam" id="PF01301"/>
    </source>
</evidence>
<comment type="similarity">
    <text evidence="1">Belongs to the glycosyl hydrolase 35 family.</text>
</comment>
<keyword evidence="4" id="KW-0325">Glycoprotein</keyword>
<evidence type="ECO:0000256" key="3">
    <source>
        <dbReference type="ARBA" id="ARBA00022801"/>
    </source>
</evidence>
<dbReference type="InterPro" id="IPR001944">
    <property type="entry name" value="Glycoside_Hdrlase_35"/>
</dbReference>
<dbReference type="PRINTS" id="PR00742">
    <property type="entry name" value="GLHYDRLASE35"/>
</dbReference>
<evidence type="ECO:0000313" key="8">
    <source>
        <dbReference type="EMBL" id="KAK5976084.1"/>
    </source>
</evidence>
<dbReference type="EMBL" id="WIXE01012227">
    <property type="protein sequence ID" value="KAK5976084.1"/>
    <property type="molecule type" value="Genomic_DNA"/>
</dbReference>
<dbReference type="Pfam" id="PF01301">
    <property type="entry name" value="Glyco_hydro_35"/>
    <property type="match status" value="1"/>
</dbReference>
<dbReference type="InterPro" id="IPR019801">
    <property type="entry name" value="Glyco_hydro_35_CS"/>
</dbReference>
<protein>
    <submittedName>
        <fullName evidence="8">Beta-galactosidase domain protein</fullName>
    </submittedName>
</protein>
<evidence type="ECO:0000256" key="2">
    <source>
        <dbReference type="ARBA" id="ARBA00022729"/>
    </source>
</evidence>
<dbReference type="PROSITE" id="PS01182">
    <property type="entry name" value="GLYCOSYL_HYDROL_F35"/>
    <property type="match status" value="1"/>
</dbReference>
<name>A0AAN8J1P9_TRICO</name>
<dbReference type="Proteomes" id="UP001331761">
    <property type="component" value="Unassembled WGS sequence"/>
</dbReference>
<sequence>MLRHIYSLSFGLFLLYCDKVSDTIAESSFAVDYGNDQFLLDGKPFRFISGSIHYVRIHPSQWEDRLRRVRALGFNAIQYFIPWNFHEIYKGKYDFSGMRNFTEFSRIAYELGMYSLVRLGPYVCGEWENGGLPWWLLTRNITMMRSSDNEFKKAVDEWYSILLPLIKPLMRHNGGPILMLQVENEYGSYKACDSNYTQWLRDRVLYYVGSESVLYTTDGCYDWALKCGAVPNTLTTVDFGPNPDENIDKGFNLLRKFLPNGEVAFVRY</sequence>
<accession>A0AAN8J1P9</accession>
<organism evidence="8 9">
    <name type="scientific">Trichostrongylus colubriformis</name>
    <name type="common">Black scour worm</name>
    <dbReference type="NCBI Taxonomy" id="6319"/>
    <lineage>
        <taxon>Eukaryota</taxon>
        <taxon>Metazoa</taxon>
        <taxon>Ecdysozoa</taxon>
        <taxon>Nematoda</taxon>
        <taxon>Chromadorea</taxon>
        <taxon>Rhabditida</taxon>
        <taxon>Rhabditina</taxon>
        <taxon>Rhabditomorpha</taxon>
        <taxon>Strongyloidea</taxon>
        <taxon>Trichostrongylidae</taxon>
        <taxon>Trichostrongylus</taxon>
    </lineage>
</organism>
<evidence type="ECO:0000256" key="6">
    <source>
        <dbReference type="SAM" id="SignalP"/>
    </source>
</evidence>
<dbReference type="PANTHER" id="PTHR23421">
    <property type="entry name" value="BETA-GALACTOSIDASE RELATED"/>
    <property type="match status" value="1"/>
</dbReference>
<keyword evidence="9" id="KW-1185">Reference proteome</keyword>
<dbReference type="InterPro" id="IPR031330">
    <property type="entry name" value="Gly_Hdrlase_35_cat"/>
</dbReference>
<evidence type="ECO:0000256" key="1">
    <source>
        <dbReference type="ARBA" id="ARBA00009809"/>
    </source>
</evidence>
<dbReference type="InterPro" id="IPR017853">
    <property type="entry name" value="GH"/>
</dbReference>
<keyword evidence="2 6" id="KW-0732">Signal</keyword>
<dbReference type="SUPFAM" id="SSF51445">
    <property type="entry name" value="(Trans)glycosidases"/>
    <property type="match status" value="1"/>
</dbReference>
<evidence type="ECO:0000256" key="4">
    <source>
        <dbReference type="ARBA" id="ARBA00023180"/>
    </source>
</evidence>
<dbReference type="GO" id="GO:0005975">
    <property type="term" value="P:carbohydrate metabolic process"/>
    <property type="evidence" value="ECO:0007669"/>
    <property type="project" value="InterPro"/>
</dbReference>
<dbReference type="AlphaFoldDB" id="A0AAN8J1P9"/>
<dbReference type="FunFam" id="3.20.20.80:FF:000017">
    <property type="entry name" value="Beta-galactosidase"/>
    <property type="match status" value="1"/>
</dbReference>
<evidence type="ECO:0000313" key="9">
    <source>
        <dbReference type="Proteomes" id="UP001331761"/>
    </source>
</evidence>
<proteinExistence type="inferred from homology"/>
<evidence type="ECO:0000256" key="5">
    <source>
        <dbReference type="ARBA" id="ARBA00023295"/>
    </source>
</evidence>
<dbReference type="GO" id="GO:0004553">
    <property type="term" value="F:hydrolase activity, hydrolyzing O-glycosyl compounds"/>
    <property type="evidence" value="ECO:0007669"/>
    <property type="project" value="InterPro"/>
</dbReference>
<feature type="signal peptide" evidence="6">
    <location>
        <begin position="1"/>
        <end position="25"/>
    </location>
</feature>
<gene>
    <name evidence="8" type="ORF">GCK32_014564</name>
</gene>
<dbReference type="Gene3D" id="3.20.20.80">
    <property type="entry name" value="Glycosidases"/>
    <property type="match status" value="1"/>
</dbReference>
<keyword evidence="3" id="KW-0378">Hydrolase</keyword>